<dbReference type="GO" id="GO:0004497">
    <property type="term" value="F:monooxygenase activity"/>
    <property type="evidence" value="ECO:0007669"/>
    <property type="project" value="UniProtKB-KW"/>
</dbReference>
<gene>
    <name evidence="8" type="ORF">CY0110_11972</name>
</gene>
<dbReference type="PRINTS" id="PR00385">
    <property type="entry name" value="P450"/>
</dbReference>
<dbReference type="Proteomes" id="UP000003781">
    <property type="component" value="Unassembled WGS sequence"/>
</dbReference>
<reference evidence="8 9" key="1">
    <citation type="submission" date="2007-03" db="EMBL/GenBank/DDBJ databases">
        <authorList>
            <person name="Stal L."/>
            <person name="Ferriera S."/>
            <person name="Johnson J."/>
            <person name="Kravitz S."/>
            <person name="Beeson K."/>
            <person name="Sutton G."/>
            <person name="Rogers Y.-H."/>
            <person name="Friedman R."/>
            <person name="Frazier M."/>
            <person name="Venter J.C."/>
        </authorList>
    </citation>
    <scope>NUCLEOTIDE SEQUENCE [LARGE SCALE GENOMIC DNA]</scope>
    <source>
        <strain evidence="8 9">CCY0110</strain>
    </source>
</reference>
<dbReference type="PANTHER" id="PTHR24291:SF50">
    <property type="entry name" value="BIFUNCTIONAL ALBAFLAVENONE MONOOXYGENASE_TERPENE SYNTHASE"/>
    <property type="match status" value="1"/>
</dbReference>
<proteinExistence type="inferred from homology"/>
<keyword evidence="3 7" id="KW-0479">Metal-binding</keyword>
<sequence length="454" mass="51808">MTATIKAKKSNNLAFPQGIKRYGLKGILNLIFRPLPTLEAYRNRYGDIYYSPAFSSFPPFIVVSNSEGVEALFTADPDLFNSGTSNAAFQPLLGSQSILQLDGEPHKKRRKLLMPSFHGQRLQTYGEIITNITQSIISHWQKEDIFSMREVTQEITLSVILQAVFGITQGNNYQSLRKQLGRYLDLFNSPLYTSTLFLPILQKNWGTWTPWGNFIAQRDKVYELLSQEIDKRTTTKDGEDILTLLLSVIDEEGEHLTKSEVMSELMTLLFAGHETTASALAWAFYWIHFHPEIYHNLKDELDTIDLDTDPMEIAKLPYLSAVVSETLRIYPIALFAFSRTLTTSWEFMGYSLDKGMSLAPCIYLVHHHPDIYPNSKQFKPERFLERQFSPYEFIPFGGSNRRCLGYALALYEMKLVLATVLKQVNLKLVSSQPILPVRRGFTMSPQGGVKMQVI</sequence>
<dbReference type="AlphaFoldDB" id="A3IXI8"/>
<dbReference type="Gene3D" id="1.10.630.10">
    <property type="entry name" value="Cytochrome P450"/>
    <property type="match status" value="1"/>
</dbReference>
<feature type="binding site" description="axial binding residue" evidence="7">
    <location>
        <position position="403"/>
    </location>
    <ligand>
        <name>heme</name>
        <dbReference type="ChEBI" id="CHEBI:30413"/>
    </ligand>
    <ligandPart>
        <name>Fe</name>
        <dbReference type="ChEBI" id="CHEBI:18248"/>
    </ligandPart>
</feature>
<evidence type="ECO:0000313" key="8">
    <source>
        <dbReference type="EMBL" id="EAZ88835.1"/>
    </source>
</evidence>
<evidence type="ECO:0000256" key="6">
    <source>
        <dbReference type="ARBA" id="ARBA00023033"/>
    </source>
</evidence>
<dbReference type="RefSeq" id="WP_008278095.1">
    <property type="nucleotide sequence ID" value="NZ_AAXW01000065.1"/>
</dbReference>
<dbReference type="PANTHER" id="PTHR24291">
    <property type="entry name" value="CYTOCHROME P450 FAMILY 4"/>
    <property type="match status" value="1"/>
</dbReference>
<dbReference type="GO" id="GO:0016705">
    <property type="term" value="F:oxidoreductase activity, acting on paired donors, with incorporation or reduction of molecular oxygen"/>
    <property type="evidence" value="ECO:0007669"/>
    <property type="project" value="InterPro"/>
</dbReference>
<dbReference type="GO" id="GO:0020037">
    <property type="term" value="F:heme binding"/>
    <property type="evidence" value="ECO:0007669"/>
    <property type="project" value="InterPro"/>
</dbReference>
<dbReference type="InterPro" id="IPR050196">
    <property type="entry name" value="Cytochrome_P450_Monoox"/>
</dbReference>
<dbReference type="GO" id="GO:0005506">
    <property type="term" value="F:iron ion binding"/>
    <property type="evidence" value="ECO:0007669"/>
    <property type="project" value="InterPro"/>
</dbReference>
<dbReference type="InterPro" id="IPR002401">
    <property type="entry name" value="Cyt_P450_E_grp-I"/>
</dbReference>
<evidence type="ECO:0000256" key="7">
    <source>
        <dbReference type="PIRSR" id="PIRSR602401-1"/>
    </source>
</evidence>
<keyword evidence="9" id="KW-1185">Reference proteome</keyword>
<keyword evidence="6" id="KW-0503">Monooxygenase</keyword>
<dbReference type="eggNOG" id="COG2124">
    <property type="taxonomic scope" value="Bacteria"/>
</dbReference>
<protein>
    <submittedName>
        <fullName evidence="8">Cytochrome P450</fullName>
    </submittedName>
</protein>
<dbReference type="InterPro" id="IPR001128">
    <property type="entry name" value="Cyt_P450"/>
</dbReference>
<evidence type="ECO:0000256" key="3">
    <source>
        <dbReference type="ARBA" id="ARBA00022723"/>
    </source>
</evidence>
<keyword evidence="4" id="KW-0560">Oxidoreductase</keyword>
<name>A3IXI8_9CHRO</name>
<organism evidence="8 9">
    <name type="scientific">Crocosphaera chwakensis CCY0110</name>
    <dbReference type="NCBI Taxonomy" id="391612"/>
    <lineage>
        <taxon>Bacteria</taxon>
        <taxon>Bacillati</taxon>
        <taxon>Cyanobacteriota</taxon>
        <taxon>Cyanophyceae</taxon>
        <taxon>Oscillatoriophycideae</taxon>
        <taxon>Chroococcales</taxon>
        <taxon>Aphanothecaceae</taxon>
        <taxon>Crocosphaera</taxon>
        <taxon>Crocosphaera chwakensis</taxon>
    </lineage>
</organism>
<accession>A3IXI8</accession>
<dbReference type="PRINTS" id="PR00463">
    <property type="entry name" value="EP450I"/>
</dbReference>
<keyword evidence="2 7" id="KW-0349">Heme</keyword>
<evidence type="ECO:0000256" key="5">
    <source>
        <dbReference type="ARBA" id="ARBA00023004"/>
    </source>
</evidence>
<evidence type="ECO:0000256" key="2">
    <source>
        <dbReference type="ARBA" id="ARBA00022617"/>
    </source>
</evidence>
<dbReference type="Pfam" id="PF00067">
    <property type="entry name" value="p450"/>
    <property type="match status" value="1"/>
</dbReference>
<dbReference type="SUPFAM" id="SSF48264">
    <property type="entry name" value="Cytochrome P450"/>
    <property type="match status" value="1"/>
</dbReference>
<dbReference type="EMBL" id="AAXW01000065">
    <property type="protein sequence ID" value="EAZ88835.1"/>
    <property type="molecule type" value="Genomic_DNA"/>
</dbReference>
<comment type="similarity">
    <text evidence="1">Belongs to the cytochrome P450 family.</text>
</comment>
<evidence type="ECO:0000256" key="1">
    <source>
        <dbReference type="ARBA" id="ARBA00010617"/>
    </source>
</evidence>
<dbReference type="CDD" id="cd11053">
    <property type="entry name" value="CYP110-like"/>
    <property type="match status" value="1"/>
</dbReference>
<keyword evidence="5 7" id="KW-0408">Iron</keyword>
<comment type="caution">
    <text evidence="8">The sequence shown here is derived from an EMBL/GenBank/DDBJ whole genome shotgun (WGS) entry which is preliminary data.</text>
</comment>
<evidence type="ECO:0000313" key="9">
    <source>
        <dbReference type="Proteomes" id="UP000003781"/>
    </source>
</evidence>
<evidence type="ECO:0000256" key="4">
    <source>
        <dbReference type="ARBA" id="ARBA00023002"/>
    </source>
</evidence>
<dbReference type="InterPro" id="IPR036396">
    <property type="entry name" value="Cyt_P450_sf"/>
</dbReference>
<dbReference type="OrthoDB" id="446280at2"/>
<comment type="cofactor">
    <cofactor evidence="7">
        <name>heme</name>
        <dbReference type="ChEBI" id="CHEBI:30413"/>
    </cofactor>
</comment>